<accession>A0A3G8M4G2</accession>
<dbReference type="Gene3D" id="3.40.190.10">
    <property type="entry name" value="Periplasmic binding protein-like II"/>
    <property type="match status" value="1"/>
</dbReference>
<evidence type="ECO:0000313" key="2">
    <source>
        <dbReference type="Proteomes" id="UP000273982"/>
    </source>
</evidence>
<sequence>MRAMNPISIARRVALTVPNFTLALAQLAESNLVATLPGHLVVRGRVYAICRRGYPVTPTQSSPAACSSRHTPRG</sequence>
<dbReference type="Proteomes" id="UP000273982">
    <property type="component" value="Chromosome"/>
</dbReference>
<proteinExistence type="predicted"/>
<organism evidence="1 2">
    <name type="scientific">Methylocystis rosea</name>
    <dbReference type="NCBI Taxonomy" id="173366"/>
    <lineage>
        <taxon>Bacteria</taxon>
        <taxon>Pseudomonadati</taxon>
        <taxon>Pseudomonadota</taxon>
        <taxon>Alphaproteobacteria</taxon>
        <taxon>Hyphomicrobiales</taxon>
        <taxon>Methylocystaceae</taxon>
        <taxon>Methylocystis</taxon>
    </lineage>
</organism>
<reference evidence="1 2" key="1">
    <citation type="submission" date="2018-11" db="EMBL/GenBank/DDBJ databases">
        <title>Genome squencing of methanotrophic bacteria isolated from alkaline groundwater in Korea.</title>
        <authorList>
            <person name="Nguyen L.N."/>
        </authorList>
    </citation>
    <scope>NUCLEOTIDE SEQUENCE [LARGE SCALE GENOMIC DNA]</scope>
    <source>
        <strain evidence="1 2">GW6</strain>
    </source>
</reference>
<name>A0A3G8M4G2_9HYPH</name>
<protein>
    <submittedName>
        <fullName evidence="1">Uncharacterized protein</fullName>
    </submittedName>
</protein>
<dbReference type="KEGG" id="mros:EHO51_07210"/>
<dbReference type="AlphaFoldDB" id="A0A3G8M4G2"/>
<dbReference type="EMBL" id="CP034086">
    <property type="protein sequence ID" value="AZG76534.1"/>
    <property type="molecule type" value="Genomic_DNA"/>
</dbReference>
<evidence type="ECO:0000313" key="1">
    <source>
        <dbReference type="EMBL" id="AZG76534.1"/>
    </source>
</evidence>
<gene>
    <name evidence="1" type="ORF">EHO51_07210</name>
</gene>